<dbReference type="PANTHER" id="PTHR23416:SF23">
    <property type="entry name" value="ACETYLTRANSFERASE C18B11.09C-RELATED"/>
    <property type="match status" value="1"/>
</dbReference>
<dbReference type="GO" id="GO:0005829">
    <property type="term" value="C:cytosol"/>
    <property type="evidence" value="ECO:0007669"/>
    <property type="project" value="TreeGrafter"/>
</dbReference>
<dbReference type="EMBL" id="BBLT01000002">
    <property type="protein sequence ID" value="GAL84049.1"/>
    <property type="molecule type" value="Genomic_DNA"/>
</dbReference>
<evidence type="ECO:0000256" key="4">
    <source>
        <dbReference type="ARBA" id="ARBA00023315"/>
    </source>
</evidence>
<dbReference type="SUPFAM" id="SSF51161">
    <property type="entry name" value="Trimeric LpxA-like enzymes"/>
    <property type="match status" value="1"/>
</dbReference>
<protein>
    <recommendedName>
        <fullName evidence="7">Acetyltransferase</fullName>
    </recommendedName>
</protein>
<organism evidence="5 6">
    <name type="scientific">Sporocytophaga myxococcoides</name>
    <dbReference type="NCBI Taxonomy" id="153721"/>
    <lineage>
        <taxon>Bacteria</taxon>
        <taxon>Pseudomonadati</taxon>
        <taxon>Bacteroidota</taxon>
        <taxon>Cytophagia</taxon>
        <taxon>Cytophagales</taxon>
        <taxon>Cytophagaceae</taxon>
        <taxon>Sporocytophaga</taxon>
    </lineage>
</organism>
<dbReference type="Proteomes" id="UP000030185">
    <property type="component" value="Unassembled WGS sequence"/>
</dbReference>
<keyword evidence="6" id="KW-1185">Reference proteome</keyword>
<dbReference type="Gene3D" id="2.160.10.10">
    <property type="entry name" value="Hexapeptide repeat proteins"/>
    <property type="match status" value="1"/>
</dbReference>
<dbReference type="Pfam" id="PF00132">
    <property type="entry name" value="Hexapep"/>
    <property type="match status" value="1"/>
</dbReference>
<reference evidence="5 6" key="1">
    <citation type="submission" date="2014-09" db="EMBL/GenBank/DDBJ databases">
        <title>Sporocytophaga myxococcoides PG-01 genome sequencing.</title>
        <authorList>
            <person name="Liu L."/>
            <person name="Gao P.J."/>
            <person name="Chen G.J."/>
            <person name="Wang L.S."/>
        </authorList>
    </citation>
    <scope>NUCLEOTIDE SEQUENCE [LARGE SCALE GENOMIC DNA]</scope>
    <source>
        <strain evidence="5 6">PG-01</strain>
    </source>
</reference>
<dbReference type="InterPro" id="IPR051159">
    <property type="entry name" value="Hexapeptide_acetyltransf"/>
</dbReference>
<dbReference type="InterPro" id="IPR018357">
    <property type="entry name" value="Hexapep_transf_CS"/>
</dbReference>
<keyword evidence="4" id="KW-0012">Acyltransferase</keyword>
<dbReference type="STRING" id="153721.MYP_1277"/>
<dbReference type="AlphaFoldDB" id="A0A098LC80"/>
<accession>A0A098LC80</accession>
<gene>
    <name evidence="5" type="ORF">MYP_1277</name>
</gene>
<evidence type="ECO:0000256" key="1">
    <source>
        <dbReference type="ARBA" id="ARBA00007274"/>
    </source>
</evidence>
<dbReference type="PANTHER" id="PTHR23416">
    <property type="entry name" value="SIALIC ACID SYNTHASE-RELATED"/>
    <property type="match status" value="1"/>
</dbReference>
<comment type="similarity">
    <text evidence="1">Belongs to the transferase hexapeptide repeat family.</text>
</comment>
<proteinExistence type="inferred from homology"/>
<evidence type="ECO:0008006" key="7">
    <source>
        <dbReference type="Google" id="ProtNLM"/>
    </source>
</evidence>
<dbReference type="GO" id="GO:0008374">
    <property type="term" value="F:O-acyltransferase activity"/>
    <property type="evidence" value="ECO:0007669"/>
    <property type="project" value="TreeGrafter"/>
</dbReference>
<dbReference type="InterPro" id="IPR011004">
    <property type="entry name" value="Trimer_LpxA-like_sf"/>
</dbReference>
<dbReference type="eggNOG" id="COG0110">
    <property type="taxonomic scope" value="Bacteria"/>
</dbReference>
<comment type="caution">
    <text evidence="5">The sequence shown here is derived from an EMBL/GenBank/DDBJ whole genome shotgun (WGS) entry which is preliminary data.</text>
</comment>
<dbReference type="OrthoDB" id="755870at2"/>
<evidence type="ECO:0000313" key="5">
    <source>
        <dbReference type="EMBL" id="GAL84049.1"/>
    </source>
</evidence>
<dbReference type="RefSeq" id="WP_045459983.1">
    <property type="nucleotide sequence ID" value="NZ_BBLT01000002.1"/>
</dbReference>
<name>A0A098LC80_9BACT</name>
<dbReference type="PROSITE" id="PS00101">
    <property type="entry name" value="HEXAPEP_TRANSFERASES"/>
    <property type="match status" value="1"/>
</dbReference>
<evidence type="ECO:0000256" key="2">
    <source>
        <dbReference type="ARBA" id="ARBA00022679"/>
    </source>
</evidence>
<keyword evidence="3" id="KW-0677">Repeat</keyword>
<sequence length="181" mass="20176">MKIKVFFAELRLYLCNHVVNKIPSHTLRLWYYRFVMRYEIGEEATIGLGCSFDAAKNLIIGNKSVINARCRLDSRGGLEIGECVSISSDTIILTADHDPNQYMVGRNRPVKIEPYVFIGTRAMILAGVTIGTQSVVAAGSVVSKNIPPHCIAGGIPAKKIKDVPNNGILMKEFYPYRRLFQ</sequence>
<dbReference type="CDD" id="cd04647">
    <property type="entry name" value="LbH_MAT_like"/>
    <property type="match status" value="1"/>
</dbReference>
<evidence type="ECO:0000313" key="6">
    <source>
        <dbReference type="Proteomes" id="UP000030185"/>
    </source>
</evidence>
<keyword evidence="2" id="KW-0808">Transferase</keyword>
<evidence type="ECO:0000256" key="3">
    <source>
        <dbReference type="ARBA" id="ARBA00022737"/>
    </source>
</evidence>
<dbReference type="InterPro" id="IPR001451">
    <property type="entry name" value="Hexapep"/>
</dbReference>